<accession>A0A932EPX7</accession>
<dbReference type="PANTHER" id="PTHR42932:SF3">
    <property type="entry name" value="DNA PROTECTION DURING STARVATION PROTEIN"/>
    <property type="match status" value="1"/>
</dbReference>
<feature type="domain" description="Ferritin/DPS" evidence="3">
    <location>
        <begin position="25"/>
        <end position="164"/>
    </location>
</feature>
<dbReference type="AlphaFoldDB" id="A0A932EPX7"/>
<dbReference type="InterPro" id="IPR002177">
    <property type="entry name" value="DPS_DNA-bd"/>
</dbReference>
<evidence type="ECO:0000259" key="3">
    <source>
        <dbReference type="Pfam" id="PF00210"/>
    </source>
</evidence>
<dbReference type="PROSITE" id="PS00818">
    <property type="entry name" value="DPS_1"/>
    <property type="match status" value="1"/>
</dbReference>
<evidence type="ECO:0000256" key="1">
    <source>
        <dbReference type="ARBA" id="ARBA00009497"/>
    </source>
</evidence>
<dbReference type="GO" id="GO:0008199">
    <property type="term" value="F:ferric iron binding"/>
    <property type="evidence" value="ECO:0007669"/>
    <property type="project" value="InterPro"/>
</dbReference>
<dbReference type="PIRSF" id="PIRSF005900">
    <property type="entry name" value="Dps"/>
    <property type="match status" value="1"/>
</dbReference>
<protein>
    <submittedName>
        <fullName evidence="4">DNA starvation/stationary phase protection protein Dps</fullName>
    </submittedName>
</protein>
<evidence type="ECO:0000256" key="2">
    <source>
        <dbReference type="RuleBase" id="RU003875"/>
    </source>
</evidence>
<comment type="similarity">
    <text evidence="1 2">Belongs to the Dps family.</text>
</comment>
<evidence type="ECO:0000313" key="5">
    <source>
        <dbReference type="Proteomes" id="UP000779809"/>
    </source>
</evidence>
<dbReference type="NCBIfam" id="NF006975">
    <property type="entry name" value="PRK09448.1"/>
    <property type="match status" value="1"/>
</dbReference>
<evidence type="ECO:0000313" key="4">
    <source>
        <dbReference type="EMBL" id="MBI2678614.1"/>
    </source>
</evidence>
<dbReference type="PROSITE" id="PS00819">
    <property type="entry name" value="DPS_2"/>
    <property type="match status" value="1"/>
</dbReference>
<dbReference type="SUPFAM" id="SSF47240">
    <property type="entry name" value="Ferritin-like"/>
    <property type="match status" value="1"/>
</dbReference>
<dbReference type="Gene3D" id="1.20.1260.10">
    <property type="match status" value="1"/>
</dbReference>
<dbReference type="PANTHER" id="PTHR42932">
    <property type="entry name" value="GENERAL STRESS PROTEIN 20U"/>
    <property type="match status" value="1"/>
</dbReference>
<dbReference type="InterPro" id="IPR009078">
    <property type="entry name" value="Ferritin-like_SF"/>
</dbReference>
<name>A0A932EPX7_9BACT</name>
<dbReference type="Pfam" id="PF00210">
    <property type="entry name" value="Ferritin"/>
    <property type="match status" value="1"/>
</dbReference>
<dbReference type="PRINTS" id="PR01346">
    <property type="entry name" value="HELNAPAPROT"/>
</dbReference>
<dbReference type="InterPro" id="IPR008331">
    <property type="entry name" value="Ferritin_DPS_dom"/>
</dbReference>
<reference evidence="4" key="1">
    <citation type="submission" date="2020-07" db="EMBL/GenBank/DDBJ databases">
        <title>Huge and variable diversity of episymbiotic CPR bacteria and DPANN archaea in groundwater ecosystems.</title>
        <authorList>
            <person name="He C.Y."/>
            <person name="Keren R."/>
            <person name="Whittaker M."/>
            <person name="Farag I.F."/>
            <person name="Doudna J."/>
            <person name="Cate J.H.D."/>
            <person name="Banfield J.F."/>
        </authorList>
    </citation>
    <scope>NUCLEOTIDE SEQUENCE</scope>
    <source>
        <strain evidence="4">NC_groundwater_580_Pr5_B-0.1um_64_19</strain>
    </source>
</reference>
<dbReference type="EMBL" id="JACPNR010000009">
    <property type="protein sequence ID" value="MBI2678614.1"/>
    <property type="molecule type" value="Genomic_DNA"/>
</dbReference>
<gene>
    <name evidence="4" type="primary">dps</name>
    <name evidence="4" type="synonym">pexB</name>
    <name evidence="4" type="ORF">HYX28_07510</name>
</gene>
<dbReference type="InterPro" id="IPR012347">
    <property type="entry name" value="Ferritin-like"/>
</dbReference>
<sequence length="165" mass="18148">MPTMTQQSFRTSVDISEKQRNAIIEVLNRRLADAADLKTQTKYAHWNVKGMNFIALHELFDEIAGHVEAHIDLIAERVTALGGVATGTARQTVAASSIGEYNLDAVSGEEHVAALSKQLAKFANAVREGIEATDKQGDKATSDLFTEIARQADKDLWFLDAHLQR</sequence>
<dbReference type="CDD" id="cd01043">
    <property type="entry name" value="DPS"/>
    <property type="match status" value="1"/>
</dbReference>
<dbReference type="InterPro" id="IPR023188">
    <property type="entry name" value="DPS_DNA-bd_CS"/>
</dbReference>
<proteinExistence type="inferred from homology"/>
<comment type="caution">
    <text evidence="4">The sequence shown here is derived from an EMBL/GenBank/DDBJ whole genome shotgun (WGS) entry which is preliminary data.</text>
</comment>
<dbReference type="Proteomes" id="UP000779809">
    <property type="component" value="Unassembled WGS sequence"/>
</dbReference>
<dbReference type="GO" id="GO:0016722">
    <property type="term" value="F:oxidoreductase activity, acting on metal ions"/>
    <property type="evidence" value="ECO:0007669"/>
    <property type="project" value="InterPro"/>
</dbReference>
<organism evidence="4 5">
    <name type="scientific">Candidatus Korobacter versatilis</name>
    <dbReference type="NCBI Taxonomy" id="658062"/>
    <lineage>
        <taxon>Bacteria</taxon>
        <taxon>Pseudomonadati</taxon>
        <taxon>Acidobacteriota</taxon>
        <taxon>Terriglobia</taxon>
        <taxon>Terriglobales</taxon>
        <taxon>Candidatus Korobacteraceae</taxon>
        <taxon>Candidatus Korobacter</taxon>
    </lineage>
</organism>